<gene>
    <name evidence="1" type="ORF">H0264_25175</name>
</gene>
<keyword evidence="2" id="KW-1185">Reference proteome</keyword>
<evidence type="ECO:0000313" key="1">
    <source>
        <dbReference type="EMBL" id="QLY28620.1"/>
    </source>
</evidence>
<reference evidence="1 2" key="1">
    <citation type="submission" date="2020-07" db="EMBL/GenBank/DDBJ databases">
        <authorList>
            <person name="Zhuang K."/>
            <person name="Ran Y."/>
        </authorList>
    </citation>
    <scope>NUCLEOTIDE SEQUENCE [LARGE SCALE GENOMIC DNA]</scope>
    <source>
        <strain evidence="1 2">WCH-YHL-001</strain>
    </source>
</reference>
<proteinExistence type="predicted"/>
<name>A0A7D6ZFF0_9NOCA</name>
<dbReference type="SUPFAM" id="SSF48452">
    <property type="entry name" value="TPR-like"/>
    <property type="match status" value="1"/>
</dbReference>
<organism evidence="1 2">
    <name type="scientific">Nocardia huaxiensis</name>
    <dbReference type="NCBI Taxonomy" id="2755382"/>
    <lineage>
        <taxon>Bacteria</taxon>
        <taxon>Bacillati</taxon>
        <taxon>Actinomycetota</taxon>
        <taxon>Actinomycetes</taxon>
        <taxon>Mycobacteriales</taxon>
        <taxon>Nocardiaceae</taxon>
        <taxon>Nocardia</taxon>
    </lineage>
</organism>
<dbReference type="InterPro" id="IPR011990">
    <property type="entry name" value="TPR-like_helical_dom_sf"/>
</dbReference>
<accession>A0A7D6ZFF0</accession>
<evidence type="ECO:0008006" key="3">
    <source>
        <dbReference type="Google" id="ProtNLM"/>
    </source>
</evidence>
<dbReference type="KEGG" id="nhu:H0264_25175"/>
<sequence>MTRPAPPSGQSPLIATPKSSLGRGLLATASAVATALSYQLVRTLVADTFDDNPAVRRTLQALQWLPVLVVAAAAGYVVHRSVRSLRERRRYARDAELLADLMGPGHTAVEGLSPTTATIAPGVNAVVPPVAIGAVIRVLRALPVWRYRRIGFMVMLGAMLEAPARVPAQETDDWNLPPGAPAAVLAELVSRREVAPDGPDAYECMYNVLTAVPRAPDTVVAAMRAAALPALIAYHAGRASRWAVALDTLALGAAARGWFAREGPYLRTLIVDCAAPSPTARTPLPSAAVRDLTRIADALDAWYARLGLEENGPDSAAVPTLPDAVLGLDGIENEPVAQELAQIRSRGLHAPPRRRGSRRLRSSLAARREHRRALNFLQRYRPPILFTGVSATRLRAAVVQPRLAAAERTLESAWWLLPRTDIAGEVCALVNLAVVHIHQGRYDAAGDRPELAEALTRNGIDPAGCAHVRETMGVVMWAKQEPEGAVRYWQGALRGYRTLRDEPGIARCLQHLGSAAVVTPGRIGGLLLPDVAPLTTVEVHRQATGWLAEALHLGANTGLASDYRAQAVGLLPSTVAPLNRVDRWPLPPEETARSTAT</sequence>
<dbReference type="RefSeq" id="WP_181579826.1">
    <property type="nucleotide sequence ID" value="NZ_CP059399.1"/>
</dbReference>
<dbReference type="EMBL" id="CP059399">
    <property type="protein sequence ID" value="QLY28620.1"/>
    <property type="molecule type" value="Genomic_DNA"/>
</dbReference>
<dbReference type="AlphaFoldDB" id="A0A7D6ZFF0"/>
<evidence type="ECO:0000313" key="2">
    <source>
        <dbReference type="Proteomes" id="UP000515512"/>
    </source>
</evidence>
<protein>
    <recommendedName>
        <fullName evidence="3">Tetratricopeptide repeat protein</fullName>
    </recommendedName>
</protein>
<dbReference type="Gene3D" id="1.25.40.10">
    <property type="entry name" value="Tetratricopeptide repeat domain"/>
    <property type="match status" value="1"/>
</dbReference>
<dbReference type="Proteomes" id="UP000515512">
    <property type="component" value="Chromosome"/>
</dbReference>